<dbReference type="InterPro" id="IPR036414">
    <property type="entry name" value="YaeB_N_sf"/>
</dbReference>
<evidence type="ECO:0000259" key="3">
    <source>
        <dbReference type="PROSITE" id="PS51668"/>
    </source>
</evidence>
<dbReference type="Gene3D" id="2.40.30.70">
    <property type="entry name" value="YaeB-like"/>
    <property type="match status" value="1"/>
</dbReference>
<sequence length="321" mass="37543">MSEDTTYSFYEYLLHSHGYPSDLETILKESEGTIDQIIKLTEEFVKEFLHESITSLPPQKPKRLQMLQSVVKNDYITYRVIGHVHSIFSELNGTPRQGLLSPTTRAYIEFEKWVIPEVAVKGIEEYSHLIILFKFHLNKNHAYHPLVHPPKRGKKTSVFTTRSPHRPNNIGLTVSLIDKFENNKLYLKGIDLVEGTPIIDIKPYIFADSIPIEQIKQPEWLCRSSHAEKINVEIDEKVIPKMKELINKLEFYKSIEEYIEVIKEVLSLDIRSVHMQSKHEIKRYGVLIDKTNIIFCYEEKGIRVIDIEYIECPDKYSKIKK</sequence>
<gene>
    <name evidence="4" type="ORF">ENUP19_0252G0091</name>
</gene>
<evidence type="ECO:0000256" key="1">
    <source>
        <dbReference type="ARBA" id="ARBA00022691"/>
    </source>
</evidence>
<dbReference type="InterPro" id="IPR040372">
    <property type="entry name" value="YaeB-like"/>
</dbReference>
<dbReference type="Gene3D" id="3.30.2310.10">
    <property type="entry name" value="YaeB-like"/>
    <property type="match status" value="1"/>
</dbReference>
<dbReference type="PANTHER" id="PTHR12818">
    <property type="entry name" value="TRNA (ADENINE(37)-N6)-METHYLTRANSFERASE"/>
    <property type="match status" value="1"/>
</dbReference>
<dbReference type="PROSITE" id="PS51668">
    <property type="entry name" value="TSAA_2"/>
    <property type="match status" value="1"/>
</dbReference>
<evidence type="ECO:0000313" key="5">
    <source>
        <dbReference type="Proteomes" id="UP001628156"/>
    </source>
</evidence>
<comment type="similarity">
    <text evidence="2">Belongs to the tRNA methyltransferase O family.</text>
</comment>
<keyword evidence="1" id="KW-0949">S-adenosyl-L-methionine</keyword>
<evidence type="ECO:0000313" key="4">
    <source>
        <dbReference type="EMBL" id="GAB1225451.1"/>
    </source>
</evidence>
<evidence type="ECO:0000256" key="2">
    <source>
        <dbReference type="ARBA" id="ARBA00033753"/>
    </source>
</evidence>
<feature type="domain" description="TsaA-like" evidence="3">
    <location>
        <begin position="78"/>
        <end position="213"/>
    </location>
</feature>
<dbReference type="NCBIfam" id="TIGR00104">
    <property type="entry name" value="tRNA_TsaA"/>
    <property type="match status" value="1"/>
</dbReference>
<name>A0ABQ0DRG8_9EUKA</name>
<protein>
    <recommendedName>
        <fullName evidence="3">TsaA-like domain-containing protein</fullName>
    </recommendedName>
</protein>
<dbReference type="SUPFAM" id="SSF118196">
    <property type="entry name" value="YaeB-like"/>
    <property type="match status" value="1"/>
</dbReference>
<dbReference type="Pfam" id="PF01980">
    <property type="entry name" value="TrmO_N"/>
    <property type="match status" value="1"/>
</dbReference>
<reference evidence="4 5" key="1">
    <citation type="journal article" date="2019" name="PLoS Negl. Trop. Dis.">
        <title>Whole genome sequencing of Entamoeba nuttalli reveals mammalian host-related molecular signatures and a novel octapeptide-repeat surface protein.</title>
        <authorList>
            <person name="Tanaka M."/>
            <person name="Makiuchi T."/>
            <person name="Komiyama T."/>
            <person name="Shiina T."/>
            <person name="Osaki K."/>
            <person name="Tachibana H."/>
        </authorList>
    </citation>
    <scope>NUCLEOTIDE SEQUENCE [LARGE SCALE GENOMIC DNA]</scope>
    <source>
        <strain evidence="4 5">P19-061405</strain>
    </source>
</reference>
<comment type="caution">
    <text evidence="4">The sequence shown here is derived from an EMBL/GenBank/DDBJ whole genome shotgun (WGS) entry which is preliminary data.</text>
</comment>
<dbReference type="CDD" id="cd09281">
    <property type="entry name" value="UPF0066"/>
    <property type="match status" value="1"/>
</dbReference>
<dbReference type="PANTHER" id="PTHR12818:SF0">
    <property type="entry name" value="TRNA (ADENINE(37)-N6)-METHYLTRANSFERASE"/>
    <property type="match status" value="1"/>
</dbReference>
<accession>A0ABQ0DRG8</accession>
<dbReference type="Proteomes" id="UP001628156">
    <property type="component" value="Unassembled WGS sequence"/>
</dbReference>
<dbReference type="EMBL" id="BAAFRS010000252">
    <property type="protein sequence ID" value="GAB1225451.1"/>
    <property type="molecule type" value="Genomic_DNA"/>
</dbReference>
<dbReference type="InterPro" id="IPR036413">
    <property type="entry name" value="YaeB-like_sf"/>
</dbReference>
<keyword evidence="5" id="KW-1185">Reference proteome</keyword>
<dbReference type="InterPro" id="IPR023370">
    <property type="entry name" value="TrmO-like_N"/>
</dbReference>
<organism evidence="4 5">
    <name type="scientific">Entamoeba nuttalli</name>
    <dbReference type="NCBI Taxonomy" id="412467"/>
    <lineage>
        <taxon>Eukaryota</taxon>
        <taxon>Amoebozoa</taxon>
        <taxon>Evosea</taxon>
        <taxon>Archamoebae</taxon>
        <taxon>Mastigamoebida</taxon>
        <taxon>Entamoebidae</taxon>
        <taxon>Entamoeba</taxon>
    </lineage>
</organism>
<proteinExistence type="inferred from homology"/>